<evidence type="ECO:0000313" key="7">
    <source>
        <dbReference type="Proteomes" id="UP000694564"/>
    </source>
</evidence>
<dbReference type="SUPFAM" id="SSF57586">
    <property type="entry name" value="TNF receptor-like"/>
    <property type="match status" value="2"/>
</dbReference>
<keyword evidence="3" id="KW-0812">Transmembrane</keyword>
<feature type="transmembrane region" description="Helical" evidence="3">
    <location>
        <begin position="388"/>
        <end position="408"/>
    </location>
</feature>
<dbReference type="PROSITE" id="PS00652">
    <property type="entry name" value="TNFR_NGFR_1"/>
    <property type="match status" value="1"/>
</dbReference>
<feature type="compositionally biased region" description="Low complexity" evidence="2">
    <location>
        <begin position="348"/>
        <end position="359"/>
    </location>
</feature>
<feature type="repeat" description="TNFR-Cys" evidence="1">
    <location>
        <begin position="109"/>
        <end position="151"/>
    </location>
</feature>
<dbReference type="InterPro" id="IPR052862">
    <property type="entry name" value="TNFR_superfamily_member_8"/>
</dbReference>
<feature type="disulfide bond" evidence="1">
    <location>
        <begin position="133"/>
        <end position="151"/>
    </location>
</feature>
<feature type="compositionally biased region" description="Low complexity" evidence="2">
    <location>
        <begin position="484"/>
        <end position="498"/>
    </location>
</feature>
<keyword evidence="3" id="KW-0472">Membrane</keyword>
<dbReference type="OrthoDB" id="8633482at2759"/>
<evidence type="ECO:0000256" key="2">
    <source>
        <dbReference type="SAM" id="MobiDB-lite"/>
    </source>
</evidence>
<reference evidence="6" key="3">
    <citation type="submission" date="2025-09" db="UniProtKB">
        <authorList>
            <consortium name="Ensembl"/>
        </authorList>
    </citation>
    <scope>IDENTIFICATION</scope>
</reference>
<evidence type="ECO:0000256" key="3">
    <source>
        <dbReference type="SAM" id="Phobius"/>
    </source>
</evidence>
<dbReference type="PROSITE" id="PS50050">
    <property type="entry name" value="TNFR_NGFR_2"/>
    <property type="match status" value="1"/>
</dbReference>
<feature type="region of interest" description="Disordered" evidence="2">
    <location>
        <begin position="321"/>
        <end position="379"/>
    </location>
</feature>
<dbReference type="GO" id="GO:0032760">
    <property type="term" value="P:positive regulation of tumor necrosis factor production"/>
    <property type="evidence" value="ECO:0007669"/>
    <property type="project" value="Ensembl"/>
</dbReference>
<feature type="domain" description="TNFR-Cys" evidence="5">
    <location>
        <begin position="109"/>
        <end position="151"/>
    </location>
</feature>
<proteinExistence type="predicted"/>
<dbReference type="GO" id="GO:0005654">
    <property type="term" value="C:nucleoplasm"/>
    <property type="evidence" value="ECO:0007669"/>
    <property type="project" value="Ensembl"/>
</dbReference>
<dbReference type="AlphaFoldDB" id="A0A8D2B4G3"/>
<evidence type="ECO:0000256" key="1">
    <source>
        <dbReference type="PROSITE-ProRule" id="PRU00206"/>
    </source>
</evidence>
<evidence type="ECO:0000313" key="6">
    <source>
        <dbReference type="Ensembl" id="ENSSVLP00005008489.1"/>
    </source>
</evidence>
<keyword evidence="4" id="KW-0732">Signal</keyword>
<feature type="chain" id="PRO_5034496955" evidence="4">
    <location>
        <begin position="19"/>
        <end position="594"/>
    </location>
</feature>
<dbReference type="GO" id="GO:0043065">
    <property type="term" value="P:positive regulation of apoptotic process"/>
    <property type="evidence" value="ECO:0007669"/>
    <property type="project" value="Ensembl"/>
</dbReference>
<dbReference type="GO" id="GO:0005886">
    <property type="term" value="C:plasma membrane"/>
    <property type="evidence" value="ECO:0007669"/>
    <property type="project" value="Ensembl"/>
</dbReference>
<dbReference type="PRINTS" id="PR01923">
    <property type="entry name" value="TNFACTORR8"/>
</dbReference>
<comment type="caution">
    <text evidence="1">Lacks conserved residue(s) required for the propagation of feature annotation.</text>
</comment>
<feature type="compositionally biased region" description="Basic and acidic residues" evidence="2">
    <location>
        <begin position="499"/>
        <end position="510"/>
    </location>
</feature>
<dbReference type="PANTHER" id="PTHR47497:SF1">
    <property type="entry name" value="TUMOR NECROSIS FACTOR RECEPTOR SUPERFAMILY MEMBER 8"/>
    <property type="match status" value="1"/>
</dbReference>
<keyword evidence="1" id="KW-1015">Disulfide bond</keyword>
<reference evidence="6" key="1">
    <citation type="submission" date="2020-06" db="EMBL/GenBank/DDBJ databases">
        <authorList>
            <consortium name="Wellcome Sanger Institute Data Sharing"/>
        </authorList>
    </citation>
    <scope>NUCLEOTIDE SEQUENCE [LARGE SCALE GENOMIC DNA]</scope>
</reference>
<dbReference type="InterPro" id="IPR020416">
    <property type="entry name" value="TNFR_8"/>
</dbReference>
<name>A0A8D2B4G3_SCIVU</name>
<dbReference type="PANTHER" id="PTHR47497">
    <property type="entry name" value="TUMOR NECROSIS FACTOR RECEPTOR SUPERFAMILY MEMBER 8"/>
    <property type="match status" value="1"/>
</dbReference>
<sequence length="594" mass="62732">MLALRAALGLLLVGMLRAFPQDGHLQAACARASNRYYDKASRACCYRCPPGQSPVKTRPCPQGPADCRKRCDHDYYLSASDRCMACVSCLGADLVEKAPCSWDTPRVCECRPGMFCTTSASNSCARCSPHSVCPAGLVVKSPGTAEKDTVCGPPSPGTGPDCANPEDCKTLSSDPTPQAKPILMFPTADARTSLQRGVASRTLEHASPLTRAPRPPSSADKPSPDPDPDPGPSPPWPCLQGSADCRKQCDPDYYLDGLGRCTACVSCVRDDLVEKAPCSRNSPRICECRPGMFCATSATNSCARCVARPACAPGTVVQPQGVAEGEPTHEPPPPGTHESCSTPGSREAPASTAPALSPLVDSHSSRTLPASTGSLPSTGKPILDPGPVLFWMVMVPVLVVGSSFLLLCHQRACRRRFLQKLQLCCPAPAFPPKLELVDSRPRRNLTQPRRSGLVTEPGTEERSFVSPPAVETCDSVGTACPGSLPLLGSSPAGGPSSPRDAEPRVSTEHTNNKIEKIYIMKADTVIVGTVKTEASEGRGPVGPVGPEEAELEVDHVPHYPEQETEPPLGSCGDVMFSVEEEGKEDFGPTVASGK</sequence>
<dbReference type="CDD" id="cd13409">
    <property type="entry name" value="TNFRSF8"/>
    <property type="match status" value="1"/>
</dbReference>
<reference evidence="6" key="2">
    <citation type="submission" date="2025-08" db="UniProtKB">
        <authorList>
            <consortium name="Ensembl"/>
        </authorList>
    </citation>
    <scope>IDENTIFICATION</scope>
</reference>
<organism evidence="6 7">
    <name type="scientific">Sciurus vulgaris</name>
    <name type="common">Eurasian red squirrel</name>
    <dbReference type="NCBI Taxonomy" id="55149"/>
    <lineage>
        <taxon>Eukaryota</taxon>
        <taxon>Metazoa</taxon>
        <taxon>Chordata</taxon>
        <taxon>Craniata</taxon>
        <taxon>Vertebrata</taxon>
        <taxon>Euteleostomi</taxon>
        <taxon>Mammalia</taxon>
        <taxon>Eutheria</taxon>
        <taxon>Euarchontoglires</taxon>
        <taxon>Glires</taxon>
        <taxon>Rodentia</taxon>
        <taxon>Sciuromorpha</taxon>
        <taxon>Sciuridae</taxon>
        <taxon>Sciurinae</taxon>
        <taxon>Sciurini</taxon>
        <taxon>Sciurus</taxon>
    </lineage>
</organism>
<accession>A0A8D2B4G3</accession>
<dbReference type="Pfam" id="PF00020">
    <property type="entry name" value="TNFR_c6"/>
    <property type="match status" value="3"/>
</dbReference>
<evidence type="ECO:0000256" key="4">
    <source>
        <dbReference type="SAM" id="SignalP"/>
    </source>
</evidence>
<dbReference type="Ensembl" id="ENSSVLT00005009433.1">
    <property type="protein sequence ID" value="ENSSVLP00005008489.1"/>
    <property type="gene ID" value="ENSSVLG00005006831.1"/>
</dbReference>
<keyword evidence="7" id="KW-1185">Reference proteome</keyword>
<feature type="region of interest" description="Disordered" evidence="2">
    <location>
        <begin position="443"/>
        <end position="468"/>
    </location>
</feature>
<dbReference type="Gene3D" id="2.10.50.10">
    <property type="entry name" value="Tumor Necrosis Factor Receptor, subunit A, domain 2"/>
    <property type="match status" value="3"/>
</dbReference>
<feature type="compositionally biased region" description="Polar residues" evidence="2">
    <location>
        <begin position="365"/>
        <end position="377"/>
    </location>
</feature>
<dbReference type="GO" id="GO:0002020">
    <property type="term" value="F:protease binding"/>
    <property type="evidence" value="ECO:0007669"/>
    <property type="project" value="Ensembl"/>
</dbReference>
<gene>
    <name evidence="6" type="primary">TNFRSF8</name>
</gene>
<feature type="region of interest" description="Disordered" evidence="2">
    <location>
        <begin position="484"/>
        <end position="510"/>
    </location>
</feature>
<keyword evidence="3" id="KW-1133">Transmembrane helix</keyword>
<dbReference type="GeneTree" id="ENSGT00510000049215"/>
<dbReference type="GO" id="GO:0004888">
    <property type="term" value="F:transmembrane signaling receptor activity"/>
    <property type="evidence" value="ECO:0007669"/>
    <property type="project" value="InterPro"/>
</dbReference>
<dbReference type="GO" id="GO:0032759">
    <property type="term" value="P:positive regulation of TRAIL production"/>
    <property type="evidence" value="ECO:0007669"/>
    <property type="project" value="Ensembl"/>
</dbReference>
<feature type="signal peptide" evidence="4">
    <location>
        <begin position="1"/>
        <end position="18"/>
    </location>
</feature>
<dbReference type="Proteomes" id="UP000694564">
    <property type="component" value="Chromosome 1"/>
</dbReference>
<feature type="region of interest" description="Disordered" evidence="2">
    <location>
        <begin position="201"/>
        <end position="236"/>
    </location>
</feature>
<dbReference type="SMART" id="SM00208">
    <property type="entry name" value="TNFR"/>
    <property type="match status" value="5"/>
</dbReference>
<evidence type="ECO:0000259" key="5">
    <source>
        <dbReference type="PROSITE" id="PS50050"/>
    </source>
</evidence>
<dbReference type="GO" id="GO:0007165">
    <property type="term" value="P:signal transduction"/>
    <property type="evidence" value="ECO:0007669"/>
    <property type="project" value="InterPro"/>
</dbReference>
<protein>
    <submittedName>
        <fullName evidence="6">TNF receptor superfamily member 8</fullName>
    </submittedName>
</protein>
<dbReference type="GO" id="GO:0071260">
    <property type="term" value="P:cellular response to mechanical stimulus"/>
    <property type="evidence" value="ECO:0007669"/>
    <property type="project" value="Ensembl"/>
</dbReference>
<dbReference type="InterPro" id="IPR034002">
    <property type="entry name" value="TNFRSF8_N"/>
</dbReference>
<dbReference type="InterPro" id="IPR001368">
    <property type="entry name" value="TNFR/NGFR_Cys_rich_reg"/>
</dbReference>